<accession>A0A6B3BGF7</accession>
<keyword evidence="1" id="KW-0732">Signal</keyword>
<name>A0A6B3BGF7_9ACTN</name>
<evidence type="ECO:0000256" key="1">
    <source>
        <dbReference type="SAM" id="SignalP"/>
    </source>
</evidence>
<evidence type="ECO:0000313" key="2">
    <source>
        <dbReference type="EMBL" id="NEC85567.1"/>
    </source>
</evidence>
<comment type="caution">
    <text evidence="2">The sequence shown here is derived from an EMBL/GenBank/DDBJ whole genome shotgun (WGS) entry which is preliminary data.</text>
</comment>
<protein>
    <recommendedName>
        <fullName evidence="3">ATP-binding protein</fullName>
    </recommendedName>
</protein>
<organism evidence="2">
    <name type="scientific">Streptomyces sp. SID12501</name>
    <dbReference type="NCBI Taxonomy" id="2706042"/>
    <lineage>
        <taxon>Bacteria</taxon>
        <taxon>Bacillati</taxon>
        <taxon>Actinomycetota</taxon>
        <taxon>Actinomycetes</taxon>
        <taxon>Kitasatosporales</taxon>
        <taxon>Streptomycetaceae</taxon>
        <taxon>Streptomyces</taxon>
    </lineage>
</organism>
<reference evidence="2" key="1">
    <citation type="submission" date="2020-01" db="EMBL/GenBank/DDBJ databases">
        <title>Insect and environment-associated Actinomycetes.</title>
        <authorList>
            <person name="Currrie C."/>
            <person name="Chevrette M."/>
            <person name="Carlson C."/>
            <person name="Stubbendieck R."/>
            <person name="Wendt-Pienkowski E."/>
        </authorList>
    </citation>
    <scope>NUCLEOTIDE SEQUENCE</scope>
    <source>
        <strain evidence="2">SID12501</strain>
    </source>
</reference>
<dbReference type="AlphaFoldDB" id="A0A6B3BGF7"/>
<sequence length="169" mass="16801">MKSTTRILAAAVLTGVAAAVGSAAPAVAAGTVPVPVPLDGVEKSLNMSLPKVGGELPLLTPGVPEGPRYVEGRMIPDSALPQVPMGAALPGLSAQTPLPQVLGKGFDEAGVSLPAADLRTLTPGLSVDTPMTASNPEVFGLPTLKEPQAAVLTPLLQTAPTGFLGLGSL</sequence>
<dbReference type="EMBL" id="JAAGLU010000005">
    <property type="protein sequence ID" value="NEC85567.1"/>
    <property type="molecule type" value="Genomic_DNA"/>
</dbReference>
<dbReference type="RefSeq" id="WP_164313035.1">
    <property type="nucleotide sequence ID" value="NZ_JAAGLU010000005.1"/>
</dbReference>
<evidence type="ECO:0008006" key="3">
    <source>
        <dbReference type="Google" id="ProtNLM"/>
    </source>
</evidence>
<feature type="signal peptide" evidence="1">
    <location>
        <begin position="1"/>
        <end position="28"/>
    </location>
</feature>
<gene>
    <name evidence="2" type="ORF">G3I71_06930</name>
</gene>
<feature type="chain" id="PRO_5025561546" description="ATP-binding protein" evidence="1">
    <location>
        <begin position="29"/>
        <end position="169"/>
    </location>
</feature>
<proteinExistence type="predicted"/>